<evidence type="ECO:0008006" key="2">
    <source>
        <dbReference type="Google" id="ProtNLM"/>
    </source>
</evidence>
<gene>
    <name evidence="1" type="ORF">KL86SPO_70275</name>
</gene>
<organism evidence="1">
    <name type="scientific">uncultured Sporomusa sp</name>
    <dbReference type="NCBI Taxonomy" id="307249"/>
    <lineage>
        <taxon>Bacteria</taxon>
        <taxon>Bacillati</taxon>
        <taxon>Bacillota</taxon>
        <taxon>Negativicutes</taxon>
        <taxon>Selenomonadales</taxon>
        <taxon>Sporomusaceae</taxon>
        <taxon>Sporomusa</taxon>
        <taxon>environmental samples</taxon>
    </lineage>
</organism>
<dbReference type="AlphaFoldDB" id="A0A212M0Z7"/>
<dbReference type="SUPFAM" id="SSF160519">
    <property type="entry name" value="BB2672-like"/>
    <property type="match status" value="1"/>
</dbReference>
<dbReference type="InterPro" id="IPR035936">
    <property type="entry name" value="BB2672"/>
</dbReference>
<dbReference type="InterPro" id="IPR009569">
    <property type="entry name" value="AA_synth_put"/>
</dbReference>
<accession>A0A212M0Z7</accession>
<evidence type="ECO:0000313" key="1">
    <source>
        <dbReference type="EMBL" id="SCM83417.1"/>
    </source>
</evidence>
<sequence length="196" mass="20928">MGANIKKIVTQKETIYYDGFKGVEKPITRVVVAAVIDNPCAGKYVEDLSELIAIGEELGGKLAKIGLETLPGAVENYAKGAIIGTNGELEHGGAVLHPKLGYTMRKIIDLPCSALISCNKKVAGPGATIDIPLMFRDEAAIRSHYDTIPNFGIPGAPKADEMVVLIAMTDGGRPHPRLGGLTMEEYEKRKAEAAKK</sequence>
<proteinExistence type="predicted"/>
<dbReference type="Pfam" id="PF06684">
    <property type="entry name" value="AA_synth"/>
    <property type="match status" value="1"/>
</dbReference>
<name>A0A212M0Z7_9FIRM</name>
<dbReference type="EMBL" id="FMJE01000007">
    <property type="protein sequence ID" value="SCM83417.1"/>
    <property type="molecule type" value="Genomic_DNA"/>
</dbReference>
<dbReference type="RefSeq" id="WP_075756975.1">
    <property type="nucleotide sequence ID" value="NZ_LT608335.1"/>
</dbReference>
<reference evidence="1" key="1">
    <citation type="submission" date="2016-08" db="EMBL/GenBank/DDBJ databases">
        <authorList>
            <person name="Seilhamer J.J."/>
        </authorList>
    </citation>
    <scope>NUCLEOTIDE SEQUENCE</scope>
    <source>
        <strain evidence="1">86</strain>
    </source>
</reference>
<dbReference type="Gene3D" id="3.30.1330.110">
    <property type="entry name" value="BB2672"/>
    <property type="match status" value="1"/>
</dbReference>
<protein>
    <recommendedName>
        <fullName evidence="2">Peptide synthetase</fullName>
    </recommendedName>
</protein>